<feature type="region of interest" description="Disordered" evidence="1">
    <location>
        <begin position="1"/>
        <end position="28"/>
    </location>
</feature>
<reference evidence="3 4" key="1">
    <citation type="submission" date="2016-05" db="EMBL/GenBank/DDBJ databases">
        <title>Comparative analysis of secretome profiles of manganese(II)-oxidizing ascomycete fungi.</title>
        <authorList>
            <consortium name="DOE Joint Genome Institute"/>
            <person name="Zeiner C.A."/>
            <person name="Purvine S.O."/>
            <person name="Zink E.M."/>
            <person name="Wu S."/>
            <person name="Pasa-Tolic L."/>
            <person name="Chaput D.L."/>
            <person name="Haridas S."/>
            <person name="Grigoriev I.V."/>
            <person name="Santelli C.M."/>
            <person name="Hansel C.M."/>
        </authorList>
    </citation>
    <scope>NUCLEOTIDE SEQUENCE [LARGE SCALE GENOMIC DNA]</scope>
    <source>
        <strain evidence="3 4">SRC1lrK2f</strain>
    </source>
</reference>
<dbReference type="GeneID" id="29117548"/>
<dbReference type="Proteomes" id="UP000077248">
    <property type="component" value="Unassembled WGS sequence"/>
</dbReference>
<keyword evidence="4" id="KW-1185">Reference proteome</keyword>
<dbReference type="AlphaFoldDB" id="A0A177E3C3"/>
<evidence type="ECO:0000256" key="1">
    <source>
        <dbReference type="SAM" id="MobiDB-lite"/>
    </source>
</evidence>
<feature type="transmembrane region" description="Helical" evidence="2">
    <location>
        <begin position="32"/>
        <end position="53"/>
    </location>
</feature>
<sequence length="149" mass="16317">MHHASQDNSPYRHSSHIHHGTSDNNGAVSTSTRLLCVVAIVLIRLMFAAPSCLPFPISRTARRSGKGATVARNANNPNGHRNVRPFVMIRLCYQLSGSACEGPQSNGFPHIMRVAEIVSSGVNRRVHENNNLRLLDPLATRIPICSQAF</sequence>
<gene>
    <name evidence="3" type="ORF">CC77DRAFT_50537</name>
</gene>
<keyword evidence="2" id="KW-1133">Transmembrane helix</keyword>
<organism evidence="3 4">
    <name type="scientific">Alternaria alternata</name>
    <name type="common">Alternaria rot fungus</name>
    <name type="synonym">Torula alternata</name>
    <dbReference type="NCBI Taxonomy" id="5599"/>
    <lineage>
        <taxon>Eukaryota</taxon>
        <taxon>Fungi</taxon>
        <taxon>Dikarya</taxon>
        <taxon>Ascomycota</taxon>
        <taxon>Pezizomycotina</taxon>
        <taxon>Dothideomycetes</taxon>
        <taxon>Pleosporomycetidae</taxon>
        <taxon>Pleosporales</taxon>
        <taxon>Pleosporineae</taxon>
        <taxon>Pleosporaceae</taxon>
        <taxon>Alternaria</taxon>
        <taxon>Alternaria sect. Alternaria</taxon>
        <taxon>Alternaria alternata complex</taxon>
    </lineage>
</organism>
<evidence type="ECO:0000313" key="3">
    <source>
        <dbReference type="EMBL" id="OAG26477.1"/>
    </source>
</evidence>
<dbReference type="VEuPathDB" id="FungiDB:CC77DRAFT_50537"/>
<protein>
    <submittedName>
        <fullName evidence="3">Uncharacterized protein</fullName>
    </submittedName>
</protein>
<proteinExistence type="predicted"/>
<accession>A0A177E3C3</accession>
<dbReference type="EMBL" id="KV441469">
    <property type="protein sequence ID" value="OAG26477.1"/>
    <property type="molecule type" value="Genomic_DNA"/>
</dbReference>
<keyword evidence="2" id="KW-0472">Membrane</keyword>
<feature type="compositionally biased region" description="Polar residues" evidence="1">
    <location>
        <begin position="1"/>
        <end position="12"/>
    </location>
</feature>
<keyword evidence="2" id="KW-0812">Transmembrane</keyword>
<dbReference type="KEGG" id="aalt:CC77DRAFT_50537"/>
<evidence type="ECO:0000313" key="4">
    <source>
        <dbReference type="Proteomes" id="UP000077248"/>
    </source>
</evidence>
<evidence type="ECO:0000256" key="2">
    <source>
        <dbReference type="SAM" id="Phobius"/>
    </source>
</evidence>
<name>A0A177E3C3_ALTAL</name>
<dbReference type="RefSeq" id="XP_018391898.1">
    <property type="nucleotide sequence ID" value="XM_018531954.1"/>
</dbReference>